<dbReference type="Proteomes" id="UP000885704">
    <property type="component" value="Unassembled WGS sequence"/>
</dbReference>
<dbReference type="InterPro" id="IPR053842">
    <property type="entry name" value="NikA-like"/>
</dbReference>
<evidence type="ECO:0008006" key="2">
    <source>
        <dbReference type="Google" id="ProtNLM"/>
    </source>
</evidence>
<gene>
    <name evidence="1" type="ORF">ENH63_16420</name>
</gene>
<accession>A0A7V1BHG4</accession>
<proteinExistence type="predicted"/>
<dbReference type="Pfam" id="PF21983">
    <property type="entry name" value="NikA-like"/>
    <property type="match status" value="1"/>
</dbReference>
<organism evidence="1">
    <name type="scientific">Sulfitobacter litoralis</name>
    <dbReference type="NCBI Taxonomy" id="335975"/>
    <lineage>
        <taxon>Bacteria</taxon>
        <taxon>Pseudomonadati</taxon>
        <taxon>Pseudomonadota</taxon>
        <taxon>Alphaproteobacteria</taxon>
        <taxon>Rhodobacterales</taxon>
        <taxon>Roseobacteraceae</taxon>
        <taxon>Sulfitobacter</taxon>
    </lineage>
</organism>
<name>A0A7V1BHG4_9RHOB</name>
<dbReference type="AlphaFoldDB" id="A0A7V1BHG4"/>
<reference evidence="1" key="1">
    <citation type="journal article" date="2020" name="mSystems">
        <title>Genome- and Community-Level Interaction Insights into Carbon Utilization and Element Cycling Functions of Hydrothermarchaeota in Hydrothermal Sediment.</title>
        <authorList>
            <person name="Zhou Z."/>
            <person name="Liu Y."/>
            <person name="Xu W."/>
            <person name="Pan J."/>
            <person name="Luo Z.H."/>
            <person name="Li M."/>
        </authorList>
    </citation>
    <scope>NUCLEOTIDE SEQUENCE [LARGE SCALE GENOMIC DNA]</scope>
    <source>
        <strain evidence="1">HyVt-323</strain>
    </source>
</reference>
<dbReference type="EMBL" id="DRFN01000048">
    <property type="protein sequence ID" value="HDZ53318.1"/>
    <property type="molecule type" value="Genomic_DNA"/>
</dbReference>
<sequence length="108" mass="12554">MSRPKSNRLRHVTLRVTQHERDELTKRAAGRSLSDYIRGRVLSKQTRAPLQLLERETIGRLGQVSDLVTDYSQHVETHQTLKRKDILDFLGHLENELHSVRFSILKTA</sequence>
<evidence type="ECO:0000313" key="1">
    <source>
        <dbReference type="EMBL" id="HDZ53318.1"/>
    </source>
</evidence>
<comment type="caution">
    <text evidence="1">The sequence shown here is derived from an EMBL/GenBank/DDBJ whole genome shotgun (WGS) entry which is preliminary data.</text>
</comment>
<protein>
    <recommendedName>
        <fullName evidence="2">Mobilization protein</fullName>
    </recommendedName>
</protein>
<dbReference type="RefSeq" id="WP_273055241.1">
    <property type="nucleotide sequence ID" value="NZ_CAXBMM010000068.1"/>
</dbReference>